<dbReference type="Proteomes" id="UP000023067">
    <property type="component" value="Unassembled WGS sequence"/>
</dbReference>
<dbReference type="AlphaFoldDB" id="Z9JQZ7"/>
<reference evidence="2 3" key="1">
    <citation type="submission" date="2014-02" db="EMBL/GenBank/DDBJ databases">
        <title>Genome sequence of Brachybacterium phenoliresistens strain W13A50.</title>
        <authorList>
            <person name="Wang X."/>
        </authorList>
    </citation>
    <scope>NUCLEOTIDE SEQUENCE [LARGE SCALE GENOMIC DNA]</scope>
    <source>
        <strain evidence="2 3">W13A50</strain>
    </source>
</reference>
<dbReference type="Pfam" id="PF09819">
    <property type="entry name" value="ABC_cobalt"/>
    <property type="match status" value="1"/>
</dbReference>
<keyword evidence="1" id="KW-1133">Transmembrane helix</keyword>
<organism evidence="2 3">
    <name type="scientific">Brachybacterium phenoliresistens</name>
    <dbReference type="NCBI Taxonomy" id="396014"/>
    <lineage>
        <taxon>Bacteria</taxon>
        <taxon>Bacillati</taxon>
        <taxon>Actinomycetota</taxon>
        <taxon>Actinomycetes</taxon>
        <taxon>Micrococcales</taxon>
        <taxon>Dermabacteraceae</taxon>
        <taxon>Brachybacterium</taxon>
    </lineage>
</organism>
<feature type="transmembrane region" description="Helical" evidence="1">
    <location>
        <begin position="122"/>
        <end position="143"/>
    </location>
</feature>
<comment type="caution">
    <text evidence="2">The sequence shown here is derived from an EMBL/GenBank/DDBJ whole genome shotgun (WGS) entry which is preliminary data.</text>
</comment>
<keyword evidence="1" id="KW-0812">Transmembrane</keyword>
<name>Z9JQZ7_9MICO</name>
<evidence type="ECO:0000313" key="3">
    <source>
        <dbReference type="Proteomes" id="UP000023067"/>
    </source>
</evidence>
<dbReference type="PATRIC" id="fig|396014.3.peg.2730"/>
<dbReference type="OrthoDB" id="8017424at2"/>
<sequence length="200" mass="21124">MAAHTPTARLTLRDIVVIVVLGVVFGFLYWVFVQAWTALSILMGPLGDLTGNLLIGCWLLVAPIALAILRKPFVGVIAELLAAAVEVVFLGSPAGPLLLITGLIQGIGSEIPFALTRYRRYGAAVFLASGLCGAGLVFFWSAVRFGWLGQDILPLRLTLQLLSGALLGGLLARGIVRALEGTGVLANLRPAVAADELVRR</sequence>
<feature type="transmembrane region" description="Helical" evidence="1">
    <location>
        <begin position="155"/>
        <end position="176"/>
    </location>
</feature>
<dbReference type="PIRSF" id="PIRSF037394">
    <property type="entry name" value="ABC_thiamine-permease_YkoE_prd"/>
    <property type="match status" value="1"/>
</dbReference>
<dbReference type="InterPro" id="IPR017195">
    <property type="entry name" value="ABC_thiamin-permease_prd"/>
</dbReference>
<feature type="transmembrane region" description="Helical" evidence="1">
    <location>
        <begin position="12"/>
        <end position="32"/>
    </location>
</feature>
<evidence type="ECO:0000313" key="2">
    <source>
        <dbReference type="EMBL" id="EWS80448.1"/>
    </source>
</evidence>
<keyword evidence="3" id="KW-1185">Reference proteome</keyword>
<dbReference type="EMBL" id="JDYK01000015">
    <property type="protein sequence ID" value="EWS80448.1"/>
    <property type="molecule type" value="Genomic_DNA"/>
</dbReference>
<dbReference type="STRING" id="396014.BF93_03505"/>
<gene>
    <name evidence="2" type="ORF">BF93_03505</name>
</gene>
<protein>
    <submittedName>
        <fullName evidence="2">Thiamine ABC transporter permease</fullName>
    </submittedName>
</protein>
<proteinExistence type="predicted"/>
<feature type="transmembrane region" description="Helical" evidence="1">
    <location>
        <begin position="38"/>
        <end position="61"/>
    </location>
</feature>
<dbReference type="HOGENOM" id="CLU_089225_1_0_11"/>
<dbReference type="eggNOG" id="COG4721">
    <property type="taxonomic scope" value="Bacteria"/>
</dbReference>
<accession>Z9JQZ7</accession>
<evidence type="ECO:0000256" key="1">
    <source>
        <dbReference type="SAM" id="Phobius"/>
    </source>
</evidence>
<dbReference type="RefSeq" id="WP_038373401.1">
    <property type="nucleotide sequence ID" value="NZ_KK069999.1"/>
</dbReference>
<keyword evidence="1" id="KW-0472">Membrane</keyword>